<evidence type="ECO:0000313" key="2">
    <source>
        <dbReference type="EMBL" id="KAL1303901.1"/>
    </source>
</evidence>
<feature type="compositionally biased region" description="Low complexity" evidence="1">
    <location>
        <begin position="20"/>
        <end position="31"/>
    </location>
</feature>
<dbReference type="Gene3D" id="6.10.160.20">
    <property type="match status" value="1"/>
</dbReference>
<reference evidence="2 3" key="1">
    <citation type="submission" date="2024-07" db="EMBL/GenBank/DDBJ databases">
        <title>Draft sequence of the Neodothiora populina.</title>
        <authorList>
            <person name="Drown D.D."/>
            <person name="Schuette U.S."/>
            <person name="Buechlein A.B."/>
            <person name="Rusch D.R."/>
            <person name="Winton L.W."/>
            <person name="Adams G.A."/>
        </authorList>
    </citation>
    <scope>NUCLEOTIDE SEQUENCE [LARGE SCALE GENOMIC DNA]</scope>
    <source>
        <strain evidence="2 3">CPC 39397</strain>
    </source>
</reference>
<evidence type="ECO:0008006" key="4">
    <source>
        <dbReference type="Google" id="ProtNLM"/>
    </source>
</evidence>
<dbReference type="RefSeq" id="XP_069200176.1">
    <property type="nucleotide sequence ID" value="XM_069343210.1"/>
</dbReference>
<sequence>MPPKGSRVVKEDQDSRSEGSSSTHPKQTSSSGVRGKRQAAQTNGGSSLLRDAVNASDAAAAATSAAVAAAAQQVGGNAFTWSSEPLPLLHAYRQSHHMATPSAFSNQRNQYLLTNPGIGRQSPTMCRKKSKRKVGKDSLALAVRKNFNAAAVSEVEVMVGLLYKVRHQDKAFRMRAAPTKPTKSTITNSNTNGQ</sequence>
<feature type="compositionally biased region" description="Polar residues" evidence="1">
    <location>
        <begin position="181"/>
        <end position="194"/>
    </location>
</feature>
<feature type="compositionally biased region" description="Basic and acidic residues" evidence="1">
    <location>
        <begin position="8"/>
        <end position="17"/>
    </location>
</feature>
<keyword evidence="3" id="KW-1185">Reference proteome</keyword>
<feature type="region of interest" description="Disordered" evidence="1">
    <location>
        <begin position="175"/>
        <end position="194"/>
    </location>
</feature>
<proteinExistence type="predicted"/>
<dbReference type="Proteomes" id="UP001562354">
    <property type="component" value="Unassembled WGS sequence"/>
</dbReference>
<dbReference type="GeneID" id="95974058"/>
<dbReference type="EMBL" id="JBFMKM010000009">
    <property type="protein sequence ID" value="KAL1303901.1"/>
    <property type="molecule type" value="Genomic_DNA"/>
</dbReference>
<comment type="caution">
    <text evidence="2">The sequence shown here is derived from an EMBL/GenBank/DDBJ whole genome shotgun (WGS) entry which is preliminary data.</text>
</comment>
<dbReference type="InterPro" id="IPR038291">
    <property type="entry name" value="SAP30_C_sf"/>
</dbReference>
<name>A0ABR3PCP4_9PEZI</name>
<accession>A0ABR3PCP4</accession>
<organism evidence="2 3">
    <name type="scientific">Neodothiora populina</name>
    <dbReference type="NCBI Taxonomy" id="2781224"/>
    <lineage>
        <taxon>Eukaryota</taxon>
        <taxon>Fungi</taxon>
        <taxon>Dikarya</taxon>
        <taxon>Ascomycota</taxon>
        <taxon>Pezizomycotina</taxon>
        <taxon>Dothideomycetes</taxon>
        <taxon>Dothideomycetidae</taxon>
        <taxon>Dothideales</taxon>
        <taxon>Dothioraceae</taxon>
        <taxon>Neodothiora</taxon>
    </lineage>
</organism>
<evidence type="ECO:0000313" key="3">
    <source>
        <dbReference type="Proteomes" id="UP001562354"/>
    </source>
</evidence>
<protein>
    <recommendedName>
        <fullName evidence="4">Histone deacetylase complex subunit SAP30 Sin3 binding domain-containing protein</fullName>
    </recommendedName>
</protein>
<evidence type="ECO:0000256" key="1">
    <source>
        <dbReference type="SAM" id="MobiDB-lite"/>
    </source>
</evidence>
<gene>
    <name evidence="2" type="ORF">AAFC00_000355</name>
</gene>
<feature type="region of interest" description="Disordered" evidence="1">
    <location>
        <begin position="1"/>
        <end position="48"/>
    </location>
</feature>